<organism evidence="2 3">
    <name type="scientific">Dyadobacter pollutisoli</name>
    <dbReference type="NCBI Taxonomy" id="2910158"/>
    <lineage>
        <taxon>Bacteria</taxon>
        <taxon>Pseudomonadati</taxon>
        <taxon>Bacteroidota</taxon>
        <taxon>Cytophagia</taxon>
        <taxon>Cytophagales</taxon>
        <taxon>Spirosomataceae</taxon>
        <taxon>Dyadobacter</taxon>
    </lineage>
</organism>
<name>A0A9E8NFJ6_9BACT</name>
<dbReference type="InterPro" id="IPR025366">
    <property type="entry name" value="DUF4270"/>
</dbReference>
<dbReference type="PROSITE" id="PS51257">
    <property type="entry name" value="PROKAR_LIPOPROTEIN"/>
    <property type="match status" value="1"/>
</dbReference>
<accession>A0A9E8NFJ6</accession>
<feature type="signal peptide" evidence="1">
    <location>
        <begin position="1"/>
        <end position="28"/>
    </location>
</feature>
<dbReference type="RefSeq" id="WP_244824684.1">
    <property type="nucleotide sequence ID" value="NZ_CP112998.1"/>
</dbReference>
<keyword evidence="1" id="KW-0732">Signal</keyword>
<evidence type="ECO:0000256" key="1">
    <source>
        <dbReference type="SAM" id="SignalP"/>
    </source>
</evidence>
<sequence>MKFNSYSSKGYSAVYKLLLILGCTVSLASCEWGDQIESLVQPNPDDFAVLYTDTVTVKLSTVGSDSLMTGGSARMLTGSYTDPYFGKVKAASFFQPTIQSGISIPALAEYDSLVLSLRYDGYTYGDTTKPINLTVHKLLADILDKSSYWNGNSTAFDPVAIGKVRVVPTPRTSRNLKIKLSDALGQQMFEMGKNNQLTSNTDWINLVKGLVLMPAATDNGPVVGFLWSGNDSTSVQLHYHTPDVDQVKKDSSIFRVTASYNQILGDRKGTALANLPDTRRISLPSSQSGNMSFIQAGIGIMTRVDFPTVRSLKSFKYTVANRAYLRVTPLRASVTDPLRVPNQIYVYRCDKNNEFYTGEGGSPLPLYYLSNQPQQVFGQYVNDYVNNKQYYLIDVSSFISDLMTSEIEEIGGLILRTSMFNTQSSFRDADTEFSKSVNRLVIGNQQNEDPGVKLELYYTKVTVQ</sequence>
<gene>
    <name evidence="2" type="ORF">ON006_04350</name>
</gene>
<reference evidence="2" key="1">
    <citation type="submission" date="2022-11" db="EMBL/GenBank/DDBJ databases">
        <title>Dyadobacter pollutisoli sp. nov., isolated from plastic dumped soil.</title>
        <authorList>
            <person name="Kim J.M."/>
            <person name="Kim K.R."/>
            <person name="Lee J.K."/>
            <person name="Hao L."/>
            <person name="Jeon C.O."/>
        </authorList>
    </citation>
    <scope>NUCLEOTIDE SEQUENCE</scope>
    <source>
        <strain evidence="2">U1</strain>
    </source>
</reference>
<protein>
    <submittedName>
        <fullName evidence="2">DUF4270 family protein</fullName>
    </submittedName>
</protein>
<feature type="chain" id="PRO_5039504396" evidence="1">
    <location>
        <begin position="29"/>
        <end position="464"/>
    </location>
</feature>
<keyword evidence="3" id="KW-1185">Reference proteome</keyword>
<dbReference type="AlphaFoldDB" id="A0A9E8NFJ6"/>
<dbReference type="KEGG" id="dpf:ON006_04350"/>
<dbReference type="EMBL" id="CP112998">
    <property type="protein sequence ID" value="WAC13194.1"/>
    <property type="molecule type" value="Genomic_DNA"/>
</dbReference>
<dbReference type="Proteomes" id="UP001164653">
    <property type="component" value="Chromosome"/>
</dbReference>
<proteinExistence type="predicted"/>
<dbReference type="Pfam" id="PF14092">
    <property type="entry name" value="DUF4270"/>
    <property type="match status" value="1"/>
</dbReference>
<evidence type="ECO:0000313" key="3">
    <source>
        <dbReference type="Proteomes" id="UP001164653"/>
    </source>
</evidence>
<evidence type="ECO:0000313" key="2">
    <source>
        <dbReference type="EMBL" id="WAC13194.1"/>
    </source>
</evidence>